<organism evidence="8 9">
    <name type="scientific">Pseudoduganella ginsengisoli</name>
    <dbReference type="NCBI Taxonomy" id="1462440"/>
    <lineage>
        <taxon>Bacteria</taxon>
        <taxon>Pseudomonadati</taxon>
        <taxon>Pseudomonadota</taxon>
        <taxon>Betaproteobacteria</taxon>
        <taxon>Burkholderiales</taxon>
        <taxon>Oxalobacteraceae</taxon>
        <taxon>Telluria group</taxon>
        <taxon>Pseudoduganella</taxon>
    </lineage>
</organism>
<evidence type="ECO:0000256" key="4">
    <source>
        <dbReference type="ARBA" id="ARBA00022989"/>
    </source>
</evidence>
<keyword evidence="5" id="KW-0472">Membrane</keyword>
<dbReference type="OrthoDB" id="9178561at2"/>
<keyword evidence="3" id="KW-0812">Transmembrane</keyword>
<feature type="chain" id="PRO_5026767400" evidence="6">
    <location>
        <begin position="26"/>
        <end position="160"/>
    </location>
</feature>
<dbReference type="AlphaFoldDB" id="A0A6L6Q5N8"/>
<comment type="caution">
    <text evidence="8">The sequence shown here is derived from an EMBL/GenBank/DDBJ whole genome shotgun (WGS) entry which is preliminary data.</text>
</comment>
<evidence type="ECO:0000259" key="7">
    <source>
        <dbReference type="SMART" id="SM01049"/>
    </source>
</evidence>
<gene>
    <name evidence="8" type="ORF">GM668_20460</name>
</gene>
<keyword evidence="6" id="KW-0732">Signal</keyword>
<keyword evidence="4" id="KW-1133">Transmembrane helix</keyword>
<evidence type="ECO:0000313" key="8">
    <source>
        <dbReference type="EMBL" id="MTW04452.1"/>
    </source>
</evidence>
<proteinExistence type="predicted"/>
<dbReference type="InterPro" id="IPR033480">
    <property type="entry name" value="sCache_2"/>
</dbReference>
<feature type="signal peptide" evidence="6">
    <location>
        <begin position="1"/>
        <end position="25"/>
    </location>
</feature>
<dbReference type="Gene3D" id="3.30.450.20">
    <property type="entry name" value="PAS domain"/>
    <property type="match status" value="1"/>
</dbReference>
<protein>
    <submittedName>
        <fullName evidence="8">Histidine kinase</fullName>
    </submittedName>
</protein>
<evidence type="ECO:0000256" key="6">
    <source>
        <dbReference type="SAM" id="SignalP"/>
    </source>
</evidence>
<evidence type="ECO:0000256" key="2">
    <source>
        <dbReference type="ARBA" id="ARBA00022475"/>
    </source>
</evidence>
<evidence type="ECO:0000256" key="1">
    <source>
        <dbReference type="ARBA" id="ARBA00004651"/>
    </source>
</evidence>
<name>A0A6L6Q5N8_9BURK</name>
<evidence type="ECO:0000313" key="9">
    <source>
        <dbReference type="Proteomes" id="UP000484015"/>
    </source>
</evidence>
<reference evidence="8 9" key="1">
    <citation type="submission" date="2019-11" db="EMBL/GenBank/DDBJ databases">
        <title>Type strains purchased from KCTC, JCM and DSMZ.</title>
        <authorList>
            <person name="Lu H."/>
        </authorList>
    </citation>
    <scope>NUCLEOTIDE SEQUENCE [LARGE SCALE GENOMIC DNA]</scope>
    <source>
        <strain evidence="8 9">KCTC 42409</strain>
    </source>
</reference>
<dbReference type="SMART" id="SM01049">
    <property type="entry name" value="Cache_2"/>
    <property type="match status" value="1"/>
</dbReference>
<evidence type="ECO:0000256" key="3">
    <source>
        <dbReference type="ARBA" id="ARBA00022692"/>
    </source>
</evidence>
<keyword evidence="9" id="KW-1185">Reference proteome</keyword>
<feature type="domain" description="Single Cache" evidence="7">
    <location>
        <begin position="25"/>
        <end position="110"/>
    </location>
</feature>
<dbReference type="RefSeq" id="WP_155440800.1">
    <property type="nucleotide sequence ID" value="NZ_WNLA01000015.1"/>
</dbReference>
<accession>A0A6L6Q5N8</accession>
<keyword evidence="8" id="KW-0808">Transferase</keyword>
<dbReference type="EMBL" id="WNLA01000015">
    <property type="protein sequence ID" value="MTW04452.1"/>
    <property type="molecule type" value="Genomic_DNA"/>
</dbReference>
<sequence length="160" mass="18089">MRKSYPFRPFLFTLLTLCFATSAWAQKPEHGSADEAVAMVQQVIASIKANGRDKTIAEVNNTATGKFRDRDLYVTINDLSGKNLAHGANPKMQGKDLIDLKDADGKYFVRERIELAKTKGKGWQDYKFVNPVSKQIEPKSMYFEKYEDLIVNCGIYKAAK</sequence>
<dbReference type="GO" id="GO:0016301">
    <property type="term" value="F:kinase activity"/>
    <property type="evidence" value="ECO:0007669"/>
    <property type="project" value="UniProtKB-KW"/>
</dbReference>
<dbReference type="GO" id="GO:0005886">
    <property type="term" value="C:plasma membrane"/>
    <property type="evidence" value="ECO:0007669"/>
    <property type="project" value="UniProtKB-SubCell"/>
</dbReference>
<dbReference type="Pfam" id="PF17200">
    <property type="entry name" value="sCache_2"/>
    <property type="match status" value="1"/>
</dbReference>
<keyword evidence="2" id="KW-1003">Cell membrane</keyword>
<dbReference type="Proteomes" id="UP000484015">
    <property type="component" value="Unassembled WGS sequence"/>
</dbReference>
<evidence type="ECO:0000256" key="5">
    <source>
        <dbReference type="ARBA" id="ARBA00023136"/>
    </source>
</evidence>
<comment type="subcellular location">
    <subcellularLocation>
        <location evidence="1">Cell membrane</location>
        <topology evidence="1">Multi-pass membrane protein</topology>
    </subcellularLocation>
</comment>
<keyword evidence="8" id="KW-0418">Kinase</keyword>